<dbReference type="EMBL" id="MLCO01000280">
    <property type="protein sequence ID" value="ONG47370.1"/>
    <property type="molecule type" value="Genomic_DNA"/>
</dbReference>
<reference evidence="1 2" key="1">
    <citation type="submission" date="2016-10" db="EMBL/GenBank/DDBJ databases">
        <title>Draft Genome sequence of Roseomonas sp. strain M3.</title>
        <authorList>
            <person name="Subhash Y."/>
            <person name="Lee S."/>
        </authorList>
    </citation>
    <scope>NUCLEOTIDE SEQUENCE [LARGE SCALE GENOMIC DNA]</scope>
    <source>
        <strain evidence="1 2">M3</strain>
    </source>
</reference>
<evidence type="ECO:0000313" key="1">
    <source>
        <dbReference type="EMBL" id="ONG47370.1"/>
    </source>
</evidence>
<dbReference type="Proteomes" id="UP000188879">
    <property type="component" value="Unassembled WGS sequence"/>
</dbReference>
<dbReference type="SUPFAM" id="SSF100950">
    <property type="entry name" value="NagB/RpiA/CoA transferase-like"/>
    <property type="match status" value="1"/>
</dbReference>
<proteinExistence type="predicted"/>
<dbReference type="Gene3D" id="3.40.1080.10">
    <property type="entry name" value="Glutaconate Coenzyme A-transferase"/>
    <property type="match status" value="1"/>
</dbReference>
<keyword evidence="2" id="KW-1185">Reference proteome</keyword>
<accession>A0A1V2GWQ6</accession>
<dbReference type="AlphaFoldDB" id="A0A1V2GWQ6"/>
<dbReference type="Pfam" id="PF01144">
    <property type="entry name" value="CoA_trans"/>
    <property type="match status" value="1"/>
</dbReference>
<name>A0A1V2GWQ6_9PROT</name>
<evidence type="ECO:0000313" key="2">
    <source>
        <dbReference type="Proteomes" id="UP000188879"/>
    </source>
</evidence>
<dbReference type="InterPro" id="IPR004165">
    <property type="entry name" value="CoA_trans_fam_I"/>
</dbReference>
<dbReference type="OrthoDB" id="9777193at2"/>
<dbReference type="RefSeq" id="WP_076959754.1">
    <property type="nucleotide sequence ID" value="NZ_MLCO01000280.1"/>
</dbReference>
<dbReference type="GO" id="GO:0008410">
    <property type="term" value="F:CoA-transferase activity"/>
    <property type="evidence" value="ECO:0007669"/>
    <property type="project" value="InterPro"/>
</dbReference>
<sequence>MTTAPPAWPSVEELAARIPDGAMVALPPDNSLPSVALAKALIRRGARGLRLLGVPVSGFATDLLIGAGCVAELQTSAISLGEAGFAPRFTAALKEGRIRVQDATCPAIHTMLQAAEKGVPFMPLRGLIGSDILANRPDWRVIDNPFAESGDPIVLLPALSPDFCLFHAVMADREGNVWLGRRRECATLAHASREALVTVERFFDGNLLEDERTAPGTISATYIGGVALAGRGAQPVALLDEYGFDAGYVAAYARAAKTQEGFDNWLAVELGGSEKAA</sequence>
<dbReference type="Gene3D" id="3.30.30.40">
    <property type="match status" value="1"/>
</dbReference>
<comment type="caution">
    <text evidence="1">The sequence shown here is derived from an EMBL/GenBank/DDBJ whole genome shotgun (WGS) entry which is preliminary data.</text>
</comment>
<gene>
    <name evidence="1" type="ORF">BKE38_23680</name>
</gene>
<dbReference type="SMART" id="SM00882">
    <property type="entry name" value="CoA_trans"/>
    <property type="match status" value="1"/>
</dbReference>
<organism evidence="1 2">
    <name type="scientific">Teichococcus deserti</name>
    <dbReference type="NCBI Taxonomy" id="1817963"/>
    <lineage>
        <taxon>Bacteria</taxon>
        <taxon>Pseudomonadati</taxon>
        <taxon>Pseudomonadota</taxon>
        <taxon>Alphaproteobacteria</taxon>
        <taxon>Acetobacterales</taxon>
        <taxon>Roseomonadaceae</taxon>
        <taxon>Roseomonas</taxon>
    </lineage>
</organism>
<dbReference type="InterPro" id="IPR037171">
    <property type="entry name" value="NagB/RpiA_transferase-like"/>
</dbReference>
<protein>
    <submittedName>
        <fullName evidence="1">CoA synthetase</fullName>
    </submittedName>
</protein>